<protein>
    <submittedName>
        <fullName evidence="3">DUF4296 domain-containing protein</fullName>
    </submittedName>
</protein>
<proteinExistence type="predicted"/>
<dbReference type="AlphaFoldDB" id="A0A5D0HGH8"/>
<dbReference type="PROSITE" id="PS51257">
    <property type="entry name" value="PROKAR_LIPOPROTEIN"/>
    <property type="match status" value="1"/>
</dbReference>
<reference evidence="3 4" key="1">
    <citation type="submission" date="2019-08" db="EMBL/GenBank/DDBJ databases">
        <title>Seonamhaeicola sediminis sp. nov., isolated from marine sediment.</title>
        <authorList>
            <person name="Cao W.R."/>
        </authorList>
    </citation>
    <scope>NUCLEOTIDE SEQUENCE [LARGE SCALE GENOMIC DNA]</scope>
    <source>
        <strain evidence="3 4">B011</strain>
    </source>
</reference>
<feature type="domain" description="DUF4296" evidence="2">
    <location>
        <begin position="24"/>
        <end position="106"/>
    </location>
</feature>
<evidence type="ECO:0000313" key="3">
    <source>
        <dbReference type="EMBL" id="TYA70040.1"/>
    </source>
</evidence>
<dbReference type="EMBL" id="VSDQ01000729">
    <property type="protein sequence ID" value="TYA70040.1"/>
    <property type="molecule type" value="Genomic_DNA"/>
</dbReference>
<name>A0A5D0HGH8_9FLAO</name>
<accession>A0A5D0HGH8</accession>
<evidence type="ECO:0000259" key="2">
    <source>
        <dbReference type="Pfam" id="PF14129"/>
    </source>
</evidence>
<dbReference type="RefSeq" id="WP_148545376.1">
    <property type="nucleotide sequence ID" value="NZ_VSDQ01000729.1"/>
</dbReference>
<comment type="caution">
    <text evidence="3">The sequence shown here is derived from an EMBL/GenBank/DDBJ whole genome shotgun (WGS) entry which is preliminary data.</text>
</comment>
<feature type="coiled-coil region" evidence="1">
    <location>
        <begin position="87"/>
        <end position="121"/>
    </location>
</feature>
<sequence length="179" mass="20810">MLKRFFIIFIALLVVMACDGSKKPKNLISKKRMVNILIDAKLIAGANSVNRKIMEKNNIFPNSYIFKKHNIDSLQFAESNTYYAYNVKEYEEIYQMVKDSLDELKESLKNLQDREREEAAKKSRDSLDVILKKRDSLKFSGPINDSLALMKIEEELVKQELEEIDIDEEINLIEPVSDN</sequence>
<dbReference type="Pfam" id="PF14129">
    <property type="entry name" value="DUF4296"/>
    <property type="match status" value="1"/>
</dbReference>
<evidence type="ECO:0000256" key="1">
    <source>
        <dbReference type="SAM" id="Coils"/>
    </source>
</evidence>
<dbReference type="OrthoDB" id="1525222at2"/>
<keyword evidence="4" id="KW-1185">Reference proteome</keyword>
<organism evidence="3 4">
    <name type="scientific">Seonamhaeicola marinus</name>
    <dbReference type="NCBI Taxonomy" id="1912246"/>
    <lineage>
        <taxon>Bacteria</taxon>
        <taxon>Pseudomonadati</taxon>
        <taxon>Bacteroidota</taxon>
        <taxon>Flavobacteriia</taxon>
        <taxon>Flavobacteriales</taxon>
        <taxon>Flavobacteriaceae</taxon>
    </lineage>
</organism>
<evidence type="ECO:0000313" key="4">
    <source>
        <dbReference type="Proteomes" id="UP000323930"/>
    </source>
</evidence>
<dbReference type="InterPro" id="IPR025381">
    <property type="entry name" value="DUF4296"/>
</dbReference>
<dbReference type="Proteomes" id="UP000323930">
    <property type="component" value="Unassembled WGS sequence"/>
</dbReference>
<keyword evidence="1" id="KW-0175">Coiled coil</keyword>
<gene>
    <name evidence="3" type="ORF">FUA24_22390</name>
</gene>